<keyword evidence="2" id="KW-1185">Reference proteome</keyword>
<dbReference type="KEGG" id="smaz:LH19_14505"/>
<organism evidence="1 2">
    <name type="scientific">Sphingopyxis macrogoltabida</name>
    <name type="common">Sphingomonas macrogoltabidus</name>
    <dbReference type="NCBI Taxonomy" id="33050"/>
    <lineage>
        <taxon>Bacteria</taxon>
        <taxon>Pseudomonadati</taxon>
        <taxon>Pseudomonadota</taxon>
        <taxon>Alphaproteobacteria</taxon>
        <taxon>Sphingomonadales</taxon>
        <taxon>Sphingomonadaceae</taxon>
        <taxon>Sphingopyxis</taxon>
    </lineage>
</organism>
<gene>
    <name evidence="1" type="ORF">ATM17_15110</name>
</gene>
<dbReference type="Proteomes" id="UP000076088">
    <property type="component" value="Chromosome"/>
</dbReference>
<evidence type="ECO:0000313" key="1">
    <source>
        <dbReference type="EMBL" id="AMU90354.1"/>
    </source>
</evidence>
<reference evidence="2" key="1">
    <citation type="submission" date="2015-11" db="EMBL/GenBank/DDBJ databases">
        <title>Complete genome sequence of a polyethylene-glycol degrader Sphingopyxis macrogoltabida 203N (NBRC 111659).</title>
        <authorList>
            <person name="Yoshiyuki O."/>
            <person name="Shouta N."/>
            <person name="Nagata Y."/>
            <person name="Numata M."/>
            <person name="Tsuchikane K."/>
            <person name="Hosoyama A."/>
            <person name="Yamazoe A."/>
            <person name="Tsuda M."/>
            <person name="Fujita N."/>
            <person name="Kawai F."/>
        </authorList>
    </citation>
    <scope>NUCLEOTIDE SEQUENCE [LARGE SCALE GENOMIC DNA]</scope>
    <source>
        <strain evidence="2">203N</strain>
    </source>
</reference>
<name>A0AAC8Z2B9_SPHMC</name>
<dbReference type="EMBL" id="CP013344">
    <property type="protein sequence ID" value="AMU90354.1"/>
    <property type="molecule type" value="Genomic_DNA"/>
</dbReference>
<dbReference type="AlphaFoldDB" id="A0AAC8Z2B9"/>
<proteinExistence type="predicted"/>
<reference evidence="1 2" key="2">
    <citation type="journal article" date="2016" name="Genome Announc.">
        <title>Complete Genome Sequence of Sphingopyxis macrogoltabida Strain 203N (NBRC 111659), a Polyethylene Glycol Degrader.</title>
        <authorList>
            <person name="Ohtsubo Y."/>
            <person name="Nonoyama S."/>
            <person name="Nagata Y."/>
            <person name="Numata M."/>
            <person name="Tsuchikane K."/>
            <person name="Hosoyama A."/>
            <person name="Yamazoe A."/>
            <person name="Tsuda M."/>
            <person name="Fujita N."/>
            <person name="Kawai F."/>
        </authorList>
    </citation>
    <scope>NUCLEOTIDE SEQUENCE [LARGE SCALE GENOMIC DNA]</scope>
    <source>
        <strain evidence="1 2">203N</strain>
    </source>
</reference>
<evidence type="ECO:0000313" key="2">
    <source>
        <dbReference type="Proteomes" id="UP000076088"/>
    </source>
</evidence>
<sequence>MKRGEKMARRVLHIMAEAGVAFEIVRNASGERAIKFNDPKAHTEQQRELAVDLVLFAIGYPRNFATMDRLMKEGL</sequence>
<dbReference type="RefSeq" id="WP_054729091.1">
    <property type="nucleotide sequence ID" value="NZ_CP009429.1"/>
</dbReference>
<protein>
    <submittedName>
        <fullName evidence="1">Uncharacterized protein</fullName>
    </submittedName>
</protein>
<accession>A0AAC8Z2B9</accession>